<evidence type="ECO:0000256" key="1">
    <source>
        <dbReference type="SAM" id="MobiDB-lite"/>
    </source>
</evidence>
<dbReference type="EMBL" id="CM000781">
    <property type="protein sequence ID" value="AQK67216.1"/>
    <property type="molecule type" value="Genomic_DNA"/>
</dbReference>
<proteinExistence type="predicted"/>
<dbReference type="PaxDb" id="4577-AC207107.4_FGP001"/>
<accession>A0A1D6GWF9</accession>
<feature type="region of interest" description="Disordered" evidence="1">
    <location>
        <begin position="57"/>
        <end position="78"/>
    </location>
</feature>
<evidence type="ECO:0000313" key="2">
    <source>
        <dbReference type="EMBL" id="AQK67216.1"/>
    </source>
</evidence>
<feature type="region of interest" description="Disordered" evidence="1">
    <location>
        <begin position="170"/>
        <end position="192"/>
    </location>
</feature>
<sequence>MLRQGAGLQALVVRCLSEGGRCDSEEEASASSSMGVAWDGGGAGVVVADPSFTGAPETTTGSIWGSSASRPPSWSSSCDRSSPILRLDACGGMGRHHGDDTGSTRWMRCEGREDEARPRPRVWRRRDAGQGERMMGRGREMADMLDLKTWRAQRGWRSRGVLGRGEAGELGVDGALGGERRGRHPRAGEDQPESTVAAKLALAVVERSAPWVRGDRHGWNGAVGEAQIVGEGAMGEAIESGVGVVGARPCDEERRERIARQNLAHVCGRLQ</sequence>
<dbReference type="AlphaFoldDB" id="A0A1D6GWF9"/>
<reference evidence="2" key="1">
    <citation type="submission" date="2015-12" db="EMBL/GenBank/DDBJ databases">
        <title>Update maize B73 reference genome by single molecule sequencing technologies.</title>
        <authorList>
            <consortium name="Maize Genome Sequencing Project"/>
            <person name="Ware D."/>
        </authorList>
    </citation>
    <scope>NUCLEOTIDE SEQUENCE</scope>
    <source>
        <tissue evidence="2">Seedling</tissue>
    </source>
</reference>
<dbReference type="InParanoid" id="A0A1D6GWF9"/>
<organism evidence="2">
    <name type="scientific">Zea mays</name>
    <name type="common">Maize</name>
    <dbReference type="NCBI Taxonomy" id="4577"/>
    <lineage>
        <taxon>Eukaryota</taxon>
        <taxon>Viridiplantae</taxon>
        <taxon>Streptophyta</taxon>
        <taxon>Embryophyta</taxon>
        <taxon>Tracheophyta</taxon>
        <taxon>Spermatophyta</taxon>
        <taxon>Magnoliopsida</taxon>
        <taxon>Liliopsida</taxon>
        <taxon>Poales</taxon>
        <taxon>Poaceae</taxon>
        <taxon>PACMAD clade</taxon>
        <taxon>Panicoideae</taxon>
        <taxon>Andropogonodae</taxon>
        <taxon>Andropogoneae</taxon>
        <taxon>Tripsacinae</taxon>
        <taxon>Zea</taxon>
    </lineage>
</organism>
<protein>
    <submittedName>
        <fullName evidence="2">Uncharacterized protein</fullName>
    </submittedName>
</protein>
<gene>
    <name evidence="2" type="ORF">ZEAMMB73_Zm00001d014802</name>
</gene>
<feature type="compositionally biased region" description="Low complexity" evidence="1">
    <location>
        <begin position="66"/>
        <end position="78"/>
    </location>
</feature>
<name>A0A1D6GWF9_MAIZE</name>